<evidence type="ECO:0000313" key="6">
    <source>
        <dbReference type="Proteomes" id="UP000281955"/>
    </source>
</evidence>
<dbReference type="CDD" id="cd06296">
    <property type="entry name" value="PBP1_CatR-like"/>
    <property type="match status" value="1"/>
</dbReference>
<dbReference type="Pfam" id="PF00356">
    <property type="entry name" value="LacI"/>
    <property type="match status" value="1"/>
</dbReference>
<dbReference type="CDD" id="cd01392">
    <property type="entry name" value="HTH_LacI"/>
    <property type="match status" value="1"/>
</dbReference>
<evidence type="ECO:0000313" key="5">
    <source>
        <dbReference type="EMBL" id="RKS80208.1"/>
    </source>
</evidence>
<dbReference type="GO" id="GO:0003700">
    <property type="term" value="F:DNA-binding transcription factor activity"/>
    <property type="evidence" value="ECO:0007669"/>
    <property type="project" value="TreeGrafter"/>
</dbReference>
<evidence type="ECO:0000259" key="4">
    <source>
        <dbReference type="PROSITE" id="PS50932"/>
    </source>
</evidence>
<dbReference type="PROSITE" id="PS00356">
    <property type="entry name" value="HTH_LACI_1"/>
    <property type="match status" value="1"/>
</dbReference>
<dbReference type="Gene3D" id="3.40.50.2300">
    <property type="match status" value="2"/>
</dbReference>
<dbReference type="SMART" id="SM00354">
    <property type="entry name" value="HTH_LACI"/>
    <property type="match status" value="1"/>
</dbReference>
<feature type="domain" description="HTH lacI-type" evidence="4">
    <location>
        <begin position="8"/>
        <end position="62"/>
    </location>
</feature>
<dbReference type="InterPro" id="IPR000843">
    <property type="entry name" value="HTH_LacI"/>
</dbReference>
<dbReference type="InterPro" id="IPR046335">
    <property type="entry name" value="LacI/GalR-like_sensor"/>
</dbReference>
<dbReference type="RefSeq" id="WP_121191926.1">
    <property type="nucleotide sequence ID" value="NZ_RBWV01000009.1"/>
</dbReference>
<dbReference type="Gene3D" id="1.10.260.40">
    <property type="entry name" value="lambda repressor-like DNA-binding domains"/>
    <property type="match status" value="1"/>
</dbReference>
<dbReference type="InterPro" id="IPR010982">
    <property type="entry name" value="Lambda_DNA-bd_dom_sf"/>
</dbReference>
<dbReference type="InterPro" id="IPR028082">
    <property type="entry name" value="Peripla_BP_I"/>
</dbReference>
<comment type="caution">
    <text evidence="5">The sequence shown here is derived from an EMBL/GenBank/DDBJ whole genome shotgun (WGS) entry which is preliminary data.</text>
</comment>
<gene>
    <name evidence="5" type="ORF">CLV35_0630</name>
</gene>
<dbReference type="SUPFAM" id="SSF47413">
    <property type="entry name" value="lambda repressor-like DNA-binding domains"/>
    <property type="match status" value="1"/>
</dbReference>
<evidence type="ECO:0000256" key="3">
    <source>
        <dbReference type="ARBA" id="ARBA00023163"/>
    </source>
</evidence>
<reference evidence="5 6" key="1">
    <citation type="submission" date="2018-10" db="EMBL/GenBank/DDBJ databases">
        <title>Genomic Encyclopedia of Archaeal and Bacterial Type Strains, Phase II (KMG-II): from individual species to whole genera.</title>
        <authorList>
            <person name="Goeker M."/>
        </authorList>
    </citation>
    <scope>NUCLEOTIDE SEQUENCE [LARGE SCALE GENOMIC DNA]</scope>
    <source>
        <strain evidence="5 6">RP-AC37</strain>
    </source>
</reference>
<dbReference type="AlphaFoldDB" id="A0A420XTP8"/>
<dbReference type="Proteomes" id="UP000281955">
    <property type="component" value="Unassembled WGS sequence"/>
</dbReference>
<protein>
    <submittedName>
        <fullName evidence="5">DNA-binding LacI/PurR family transcriptional regulator</fullName>
    </submittedName>
</protein>
<dbReference type="EMBL" id="RBWV01000009">
    <property type="protein sequence ID" value="RKS80208.1"/>
    <property type="molecule type" value="Genomic_DNA"/>
</dbReference>
<keyword evidence="3" id="KW-0804">Transcription</keyword>
<dbReference type="GO" id="GO:0000976">
    <property type="term" value="F:transcription cis-regulatory region binding"/>
    <property type="evidence" value="ECO:0007669"/>
    <property type="project" value="TreeGrafter"/>
</dbReference>
<name>A0A420XTP8_9ACTN</name>
<dbReference type="InParanoid" id="A0A420XTP8"/>
<keyword evidence="1" id="KW-0805">Transcription regulation</keyword>
<accession>A0A420XTP8</accession>
<dbReference type="PANTHER" id="PTHR30146:SF153">
    <property type="entry name" value="LACTOSE OPERON REPRESSOR"/>
    <property type="match status" value="1"/>
</dbReference>
<dbReference type="SUPFAM" id="SSF53822">
    <property type="entry name" value="Periplasmic binding protein-like I"/>
    <property type="match status" value="1"/>
</dbReference>
<dbReference type="OrthoDB" id="3227375at2"/>
<dbReference type="Pfam" id="PF13377">
    <property type="entry name" value="Peripla_BP_3"/>
    <property type="match status" value="1"/>
</dbReference>
<proteinExistence type="predicted"/>
<dbReference type="PROSITE" id="PS50932">
    <property type="entry name" value="HTH_LACI_2"/>
    <property type="match status" value="1"/>
</dbReference>
<evidence type="ECO:0000256" key="1">
    <source>
        <dbReference type="ARBA" id="ARBA00023015"/>
    </source>
</evidence>
<sequence length="351" mass="36058">MSAGARTPTLGDVAALAGVTVPTVSKVLNARSDVSPATRERVLAALQRTGYAKPPRGRRGTTAAAGARTQPGLVDLVLGSVEGSWGNRVLGGVERAAAELGHDVVVTLADPDTADGRSWVDRLLARGSTGAVLALVDASAQQRARLADGGVPVVLLDPRSEPGPGVASVGATNWAGGRAAGEHLVALGHRDIGVVAGPPQQVYSTARVDGLRSALTEAGLVLAPERVRSGDWTSEGGQRAAAELLGSRPAPTAVFACSDRMALGVYAEAAARGLRIPEDLAVVGFDDLPEARWLVPTLTTVRQPVREMGAVALRTLLRLRAGGAPETTRLELATSLVVRASAPAVPRPEVK</sequence>
<dbReference type="PANTHER" id="PTHR30146">
    <property type="entry name" value="LACI-RELATED TRANSCRIPTIONAL REPRESSOR"/>
    <property type="match status" value="1"/>
</dbReference>
<organism evidence="5 6">
    <name type="scientific">Motilibacter peucedani</name>
    <dbReference type="NCBI Taxonomy" id="598650"/>
    <lineage>
        <taxon>Bacteria</taxon>
        <taxon>Bacillati</taxon>
        <taxon>Actinomycetota</taxon>
        <taxon>Actinomycetes</taxon>
        <taxon>Motilibacterales</taxon>
        <taxon>Motilibacteraceae</taxon>
        <taxon>Motilibacter</taxon>
    </lineage>
</organism>
<keyword evidence="2 5" id="KW-0238">DNA-binding</keyword>
<evidence type="ECO:0000256" key="2">
    <source>
        <dbReference type="ARBA" id="ARBA00023125"/>
    </source>
</evidence>
<keyword evidence="6" id="KW-1185">Reference proteome</keyword>